<dbReference type="EMBL" id="AP024488">
    <property type="protein sequence ID" value="BCS94656.1"/>
    <property type="molecule type" value="Genomic_DNA"/>
</dbReference>
<gene>
    <name evidence="2" type="ORF">DSLASN_02880</name>
</gene>
<name>A0ABM7PAJ9_9BACT</name>
<evidence type="ECO:0000313" key="2">
    <source>
        <dbReference type="EMBL" id="BCS94656.1"/>
    </source>
</evidence>
<proteinExistence type="predicted"/>
<evidence type="ECO:0000313" key="3">
    <source>
        <dbReference type="Proteomes" id="UP001320148"/>
    </source>
</evidence>
<dbReference type="Proteomes" id="UP001320148">
    <property type="component" value="Chromosome"/>
</dbReference>
<reference evidence="2 3" key="1">
    <citation type="submission" date="2021-02" db="EMBL/GenBank/DDBJ databases">
        <title>Complete genome of Desulfoluna sp. strain ASN36.</title>
        <authorList>
            <person name="Takahashi A."/>
            <person name="Kojima H."/>
            <person name="Fukui M."/>
        </authorList>
    </citation>
    <scope>NUCLEOTIDE SEQUENCE [LARGE SCALE GENOMIC DNA]</scope>
    <source>
        <strain evidence="2 3">ASN36</strain>
    </source>
</reference>
<accession>A0ABM7PAJ9</accession>
<sequence>MDQSEAEGLQKKQLSQMEGEDTPFGQKAFSQCEGPNAVPSEKADRIAAN</sequence>
<keyword evidence="3" id="KW-1185">Reference proteome</keyword>
<organism evidence="2 3">
    <name type="scientific">Desulfoluna limicola</name>
    <dbReference type="NCBI Taxonomy" id="2810562"/>
    <lineage>
        <taxon>Bacteria</taxon>
        <taxon>Pseudomonadati</taxon>
        <taxon>Thermodesulfobacteriota</taxon>
        <taxon>Desulfobacteria</taxon>
        <taxon>Desulfobacterales</taxon>
        <taxon>Desulfolunaceae</taxon>
        <taxon>Desulfoluna</taxon>
    </lineage>
</organism>
<feature type="region of interest" description="Disordered" evidence="1">
    <location>
        <begin position="1"/>
        <end position="49"/>
    </location>
</feature>
<evidence type="ECO:0000256" key="1">
    <source>
        <dbReference type="SAM" id="MobiDB-lite"/>
    </source>
</evidence>
<protein>
    <submittedName>
        <fullName evidence="2">Uncharacterized protein</fullName>
    </submittedName>
</protein>